<dbReference type="AlphaFoldDB" id="A0A9P0YKJ1"/>
<feature type="region of interest" description="Disordered" evidence="1">
    <location>
        <begin position="1"/>
        <end position="23"/>
    </location>
</feature>
<evidence type="ECO:0000313" key="3">
    <source>
        <dbReference type="Proteomes" id="UP001152484"/>
    </source>
</evidence>
<reference evidence="2" key="1">
    <citation type="submission" date="2022-07" db="EMBL/GenBank/DDBJ databases">
        <authorList>
            <person name="Macas J."/>
            <person name="Novak P."/>
            <person name="Neumann P."/>
        </authorList>
    </citation>
    <scope>NUCLEOTIDE SEQUENCE</scope>
</reference>
<name>A0A9P0YKJ1_CUSEU</name>
<accession>A0A9P0YKJ1</accession>
<evidence type="ECO:0000256" key="1">
    <source>
        <dbReference type="SAM" id="MobiDB-lite"/>
    </source>
</evidence>
<dbReference type="EMBL" id="CAMAPE010000004">
    <property type="protein sequence ID" value="CAH9063793.1"/>
    <property type="molecule type" value="Genomic_DNA"/>
</dbReference>
<proteinExistence type="predicted"/>
<keyword evidence="3" id="KW-1185">Reference proteome</keyword>
<organism evidence="2 3">
    <name type="scientific">Cuscuta europaea</name>
    <name type="common">European dodder</name>
    <dbReference type="NCBI Taxonomy" id="41803"/>
    <lineage>
        <taxon>Eukaryota</taxon>
        <taxon>Viridiplantae</taxon>
        <taxon>Streptophyta</taxon>
        <taxon>Embryophyta</taxon>
        <taxon>Tracheophyta</taxon>
        <taxon>Spermatophyta</taxon>
        <taxon>Magnoliopsida</taxon>
        <taxon>eudicotyledons</taxon>
        <taxon>Gunneridae</taxon>
        <taxon>Pentapetalae</taxon>
        <taxon>asterids</taxon>
        <taxon>lamiids</taxon>
        <taxon>Solanales</taxon>
        <taxon>Convolvulaceae</taxon>
        <taxon>Cuscuteae</taxon>
        <taxon>Cuscuta</taxon>
        <taxon>Cuscuta subgen. Cuscuta</taxon>
    </lineage>
</organism>
<gene>
    <name evidence="2" type="ORF">CEURO_LOCUS2112</name>
</gene>
<sequence>MIALAQETSRSEPSASIPRSSGKLQQTAVGVNSAAGDICERVNEFQRQVPVVAAWLTVLAGTGISITDLENSRLLLLDFAEHFWLDFGINFLNFLGGFLT</sequence>
<protein>
    <submittedName>
        <fullName evidence="2">Uncharacterized protein</fullName>
    </submittedName>
</protein>
<comment type="caution">
    <text evidence="2">The sequence shown here is derived from an EMBL/GenBank/DDBJ whole genome shotgun (WGS) entry which is preliminary data.</text>
</comment>
<evidence type="ECO:0000313" key="2">
    <source>
        <dbReference type="EMBL" id="CAH9063793.1"/>
    </source>
</evidence>
<dbReference type="Proteomes" id="UP001152484">
    <property type="component" value="Unassembled WGS sequence"/>
</dbReference>